<evidence type="ECO:0000256" key="1">
    <source>
        <dbReference type="SAM" id="Phobius"/>
    </source>
</evidence>
<keyword evidence="1" id="KW-0472">Membrane</keyword>
<feature type="transmembrane region" description="Helical" evidence="1">
    <location>
        <begin position="21"/>
        <end position="39"/>
    </location>
</feature>
<dbReference type="RefSeq" id="WP_370035625.1">
    <property type="nucleotide sequence ID" value="NZ_JBGBYS010000006.1"/>
</dbReference>
<keyword evidence="1" id="KW-0812">Transmembrane</keyword>
<gene>
    <name evidence="2" type="ORF">ABH903_001423</name>
</gene>
<dbReference type="EMBL" id="JBGBYS010000006">
    <property type="protein sequence ID" value="MEY9258402.1"/>
    <property type="molecule type" value="Genomic_DNA"/>
</dbReference>
<evidence type="ECO:0000313" key="2">
    <source>
        <dbReference type="EMBL" id="MEY9258402.1"/>
    </source>
</evidence>
<dbReference type="Proteomes" id="UP001565435">
    <property type="component" value="Unassembled WGS sequence"/>
</dbReference>
<sequence length="77" mass="8601">MLRPSIIDHRIYVNNFSDYNVTYGAIGGMFVGLVSVRMVNLSLLLGAEFAHARQVGTRIRAHEGWARAARESRPSLN</sequence>
<reference evidence="2 3" key="1">
    <citation type="submission" date="2024-07" db="EMBL/GenBank/DDBJ databases">
        <title>Mealworm larvae gut microbial communities from Newark, Delaware, USA.</title>
        <authorList>
            <person name="Blenner M."/>
        </authorList>
    </citation>
    <scope>NUCLEOTIDE SEQUENCE [LARGE SCALE GENOMIC DNA]</scope>
    <source>
        <strain evidence="2 3">UD i117</strain>
    </source>
</reference>
<name>A0ABV4EJF4_BREEP</name>
<organism evidence="2 3">
    <name type="scientific">Brevibacterium epidermidis</name>
    <dbReference type="NCBI Taxonomy" id="1698"/>
    <lineage>
        <taxon>Bacteria</taxon>
        <taxon>Bacillati</taxon>
        <taxon>Actinomycetota</taxon>
        <taxon>Actinomycetes</taxon>
        <taxon>Micrococcales</taxon>
        <taxon>Brevibacteriaceae</taxon>
        <taxon>Brevibacterium</taxon>
    </lineage>
</organism>
<protein>
    <submittedName>
        <fullName evidence="2">Uncharacterized BrkB/YihY/UPF0761 family membrane protein</fullName>
    </submittedName>
</protein>
<keyword evidence="3" id="KW-1185">Reference proteome</keyword>
<comment type="caution">
    <text evidence="2">The sequence shown here is derived from an EMBL/GenBank/DDBJ whole genome shotgun (WGS) entry which is preliminary data.</text>
</comment>
<keyword evidence="1" id="KW-1133">Transmembrane helix</keyword>
<proteinExistence type="predicted"/>
<accession>A0ABV4EJF4</accession>
<evidence type="ECO:0000313" key="3">
    <source>
        <dbReference type="Proteomes" id="UP001565435"/>
    </source>
</evidence>